<name>F1T7D7_9FIRM</name>
<accession>F1T7D7</accession>
<sequence>MRILVTGASGFIGYNLMPELLKEGHEVVAFSRKNINNPNVECYKGDILNQDDLSEAMKGCDAVINLAAVNGYEQINSNRIIAFNTCIEGTLNLINAFNANELKTLVFASSSRVYGNHTQDYLSESLKVKPSSYMAKLKWQAEQLLSLYQKEISSKDKRIVVLRIFNTYGPGQREGFLIPKIISHIKSGSIRLGNADIKRDYIYVDDVASSIATVLKKAQNGFSCYNVGSGISTSVSELINIVNHITGKNLKLEIDSDQFRNEETGNERADITQLRELGWEPLVSLESGLRKAWEESFR</sequence>
<dbReference type="RefSeq" id="WP_004616049.1">
    <property type="nucleotide sequence ID" value="NZ_ACXX02000001.1"/>
</dbReference>
<gene>
    <name evidence="3" type="ORF">Cpap_3818</name>
</gene>
<dbReference type="Pfam" id="PF01370">
    <property type="entry name" value="Epimerase"/>
    <property type="match status" value="1"/>
</dbReference>
<proteinExistence type="inferred from homology"/>
<dbReference type="EMBL" id="ACXX02000001">
    <property type="protein sequence ID" value="EGD49385.1"/>
    <property type="molecule type" value="Genomic_DNA"/>
</dbReference>
<evidence type="ECO:0000313" key="4">
    <source>
        <dbReference type="Proteomes" id="UP000003860"/>
    </source>
</evidence>
<keyword evidence="4" id="KW-1185">Reference proteome</keyword>
<reference evidence="3" key="1">
    <citation type="submission" date="2009-07" db="EMBL/GenBank/DDBJ databases">
        <authorList>
            <consortium name="US DOE Joint Genome Institute (JGI-PGF)"/>
            <person name="Lucas S."/>
            <person name="Copeland A."/>
            <person name="Lapidus A."/>
            <person name="Glavina del Rio T."/>
            <person name="Tice H."/>
            <person name="Bruce D."/>
            <person name="Goodwin L."/>
            <person name="Pitluck S."/>
            <person name="Larimer F."/>
            <person name="Land M.L."/>
            <person name="Mouttaki H."/>
            <person name="He Z."/>
            <person name="Zhou J."/>
            <person name="Hemme C.L."/>
        </authorList>
    </citation>
    <scope>NUCLEOTIDE SEQUENCE [LARGE SCALE GENOMIC DNA]</scope>
    <source>
        <strain evidence="3">DSM 2782</strain>
    </source>
</reference>
<dbReference type="InterPro" id="IPR001509">
    <property type="entry name" value="Epimerase_deHydtase"/>
</dbReference>
<organism evidence="3 4">
    <name type="scientific">Ruminiclostridium papyrosolvens DSM 2782</name>
    <dbReference type="NCBI Taxonomy" id="588581"/>
    <lineage>
        <taxon>Bacteria</taxon>
        <taxon>Bacillati</taxon>
        <taxon>Bacillota</taxon>
        <taxon>Clostridia</taxon>
        <taxon>Eubacteriales</taxon>
        <taxon>Oscillospiraceae</taxon>
        <taxon>Ruminiclostridium</taxon>
    </lineage>
</organism>
<dbReference type="SUPFAM" id="SSF51735">
    <property type="entry name" value="NAD(P)-binding Rossmann-fold domains"/>
    <property type="match status" value="1"/>
</dbReference>
<dbReference type="InterPro" id="IPR036291">
    <property type="entry name" value="NAD(P)-bd_dom_sf"/>
</dbReference>
<evidence type="ECO:0000313" key="3">
    <source>
        <dbReference type="EMBL" id="EGD49385.1"/>
    </source>
</evidence>
<dbReference type="OrthoDB" id="9811743at2"/>
<dbReference type="AlphaFoldDB" id="F1T7D7"/>
<dbReference type="eggNOG" id="COG0451">
    <property type="taxonomic scope" value="Bacteria"/>
</dbReference>
<comment type="caution">
    <text evidence="3">The sequence shown here is derived from an EMBL/GenBank/DDBJ whole genome shotgun (WGS) entry which is preliminary data.</text>
</comment>
<dbReference type="Gene3D" id="3.40.50.720">
    <property type="entry name" value="NAD(P)-binding Rossmann-like Domain"/>
    <property type="match status" value="1"/>
</dbReference>
<protein>
    <submittedName>
        <fullName evidence="3">NAD-dependent epimerase/dehydratase</fullName>
    </submittedName>
</protein>
<dbReference type="PANTHER" id="PTHR43000">
    <property type="entry name" value="DTDP-D-GLUCOSE 4,6-DEHYDRATASE-RELATED"/>
    <property type="match status" value="1"/>
</dbReference>
<dbReference type="STRING" id="588581.Cpap_3818"/>
<reference evidence="3" key="2">
    <citation type="submission" date="2011-01" db="EMBL/GenBank/DDBJ databases">
        <title>The Non-contiguous Finished genome of Clostridium papyrosolvens.</title>
        <authorList>
            <person name="Lucas S."/>
            <person name="Copeland A."/>
            <person name="Lapidus A."/>
            <person name="Cheng J.-F."/>
            <person name="Goodwin L."/>
            <person name="Pitluck S."/>
            <person name="Misra M."/>
            <person name="Chertkov O."/>
            <person name="Detter J.C."/>
            <person name="Han C."/>
            <person name="Tapia R."/>
            <person name="Land M."/>
            <person name="Hauser L."/>
            <person name="Kyrpides N."/>
            <person name="Ivanova N."/>
            <person name="Pagani I."/>
            <person name="Mouttaki H."/>
            <person name="He Z."/>
            <person name="Zhou J."/>
            <person name="Hemme C.L."/>
            <person name="Woyke T."/>
        </authorList>
    </citation>
    <scope>NUCLEOTIDE SEQUENCE [LARGE SCALE GENOMIC DNA]</scope>
    <source>
        <strain evidence="3">DSM 2782</strain>
    </source>
</reference>
<evidence type="ECO:0000259" key="2">
    <source>
        <dbReference type="Pfam" id="PF01370"/>
    </source>
</evidence>
<evidence type="ECO:0000256" key="1">
    <source>
        <dbReference type="ARBA" id="ARBA00007637"/>
    </source>
</evidence>
<dbReference type="Proteomes" id="UP000003860">
    <property type="component" value="Unassembled WGS sequence"/>
</dbReference>
<feature type="domain" description="NAD-dependent epimerase/dehydratase" evidence="2">
    <location>
        <begin position="3"/>
        <end position="228"/>
    </location>
</feature>
<comment type="similarity">
    <text evidence="1">Belongs to the NAD(P)-dependent epimerase/dehydratase family.</text>
</comment>